<evidence type="ECO:0000313" key="2">
    <source>
        <dbReference type="Proteomes" id="UP001165135"/>
    </source>
</evidence>
<evidence type="ECO:0008006" key="3">
    <source>
        <dbReference type="Google" id="ProtNLM"/>
    </source>
</evidence>
<comment type="caution">
    <text evidence="1">The sequence shown here is derived from an EMBL/GenBank/DDBJ whole genome shotgun (WGS) entry which is preliminary data.</text>
</comment>
<dbReference type="Proteomes" id="UP001165135">
    <property type="component" value="Unassembled WGS sequence"/>
</dbReference>
<gene>
    <name evidence="1" type="ORF">Airi01_032930</name>
</gene>
<dbReference type="EMBL" id="BSTJ01000003">
    <property type="protein sequence ID" value="GLY75026.1"/>
    <property type="molecule type" value="Genomic_DNA"/>
</dbReference>
<dbReference type="InterPro" id="IPR029069">
    <property type="entry name" value="HotDog_dom_sf"/>
</dbReference>
<dbReference type="Gene3D" id="3.10.129.10">
    <property type="entry name" value="Hotdog Thioesterase"/>
    <property type="match status" value="1"/>
</dbReference>
<reference evidence="1" key="1">
    <citation type="submission" date="2023-03" db="EMBL/GenBank/DDBJ databases">
        <title>Actinoallomurus iriomotensis NBRC 103681.</title>
        <authorList>
            <person name="Ichikawa N."/>
            <person name="Sato H."/>
            <person name="Tonouchi N."/>
        </authorList>
    </citation>
    <scope>NUCLEOTIDE SEQUENCE</scope>
    <source>
        <strain evidence="1">NBRC 103681</strain>
    </source>
</reference>
<dbReference type="Pfam" id="PF13279">
    <property type="entry name" value="4HBT_2"/>
    <property type="match status" value="1"/>
</dbReference>
<accession>A0A9W6RFN5</accession>
<dbReference type="CDD" id="cd00586">
    <property type="entry name" value="4HBT"/>
    <property type="match status" value="1"/>
</dbReference>
<organism evidence="1 2">
    <name type="scientific">Actinoallomurus iriomotensis</name>
    <dbReference type="NCBI Taxonomy" id="478107"/>
    <lineage>
        <taxon>Bacteria</taxon>
        <taxon>Bacillati</taxon>
        <taxon>Actinomycetota</taxon>
        <taxon>Actinomycetes</taxon>
        <taxon>Streptosporangiales</taxon>
        <taxon>Thermomonosporaceae</taxon>
        <taxon>Actinoallomurus</taxon>
    </lineage>
</organism>
<protein>
    <recommendedName>
        <fullName evidence="3">Acyl-CoA thioesterase</fullName>
    </recommendedName>
</protein>
<evidence type="ECO:0000313" key="1">
    <source>
        <dbReference type="EMBL" id="GLY75026.1"/>
    </source>
</evidence>
<dbReference type="AlphaFoldDB" id="A0A9W6RFN5"/>
<dbReference type="SUPFAM" id="SSF54637">
    <property type="entry name" value="Thioesterase/thiol ester dehydrase-isomerase"/>
    <property type="match status" value="1"/>
</dbReference>
<name>A0A9W6RFN5_9ACTN</name>
<sequence>MTQSEPRAAVPVPGGEVYAKSFAPRFYEIDGQGVMFNMWYLAYVDEAVDGFFITRGLPYATWPELGMDVHVAHAEIDWKAPIRYADRPDVLISTARIGRKSFTLDFAFRRDGDITTTGCVVYVAVASDGTGTTPLPQRLVDALGEVRTLRPERPKDRRP</sequence>
<proteinExistence type="predicted"/>